<gene>
    <name evidence="5" type="ORF">PECUL_23A004149</name>
</gene>
<evidence type="ECO:0000256" key="2">
    <source>
        <dbReference type="SAM" id="Coils"/>
    </source>
</evidence>
<feature type="compositionally biased region" description="Basic and acidic residues" evidence="3">
    <location>
        <begin position="175"/>
        <end position="184"/>
    </location>
</feature>
<evidence type="ECO:0000259" key="4">
    <source>
        <dbReference type="PROSITE" id="PS51860"/>
    </source>
</evidence>
<dbReference type="GO" id="GO:0007165">
    <property type="term" value="P:signal transduction"/>
    <property type="evidence" value="ECO:0007669"/>
    <property type="project" value="InterPro"/>
</dbReference>
<dbReference type="PROSITE" id="PS51860">
    <property type="entry name" value="REM_1"/>
    <property type="match status" value="2"/>
</dbReference>
<keyword evidence="1 2" id="KW-0175">Coiled coil</keyword>
<dbReference type="Pfam" id="PF02185">
    <property type="entry name" value="HR1"/>
    <property type="match status" value="1"/>
</dbReference>
<evidence type="ECO:0000256" key="3">
    <source>
        <dbReference type="SAM" id="MobiDB-lite"/>
    </source>
</evidence>
<sequence>IRDAPKGDTSSQADNAKLSALQKKLDIELKVKQGAENLVKAYSNDPPKNAKHIAAVQKKLKGSEKKIASLRSRIQSLIKEQPSLPAPETDVNTVAPSLLVTDTQEPEPAGNFPILPLKPITLPDVEHDFETPSQTILDDIQHEISAYIKIQNILAQLARGQIPDAVDLKVDQLPESPETHDSLHTVRRSSTSDGFSTVDLNSSTSDISLESTGCPEISDALRSDTSSQADNVKLSALQKQLDIELKVKHGAENLVKAYSNDPPK</sequence>
<feature type="non-terminal residue" evidence="5">
    <location>
        <position position="264"/>
    </location>
</feature>
<name>A0AAD1TDN7_PELCU</name>
<feature type="domain" description="REM-1" evidence="4">
    <location>
        <begin position="3"/>
        <end position="83"/>
    </location>
</feature>
<dbReference type="Proteomes" id="UP001295444">
    <property type="component" value="Chromosome 12"/>
</dbReference>
<dbReference type="InterPro" id="IPR011072">
    <property type="entry name" value="HR1_rho-bd"/>
</dbReference>
<evidence type="ECO:0000256" key="1">
    <source>
        <dbReference type="PROSITE-ProRule" id="PRU01207"/>
    </source>
</evidence>
<feature type="region of interest" description="Disordered" evidence="3">
    <location>
        <begin position="175"/>
        <end position="199"/>
    </location>
</feature>
<dbReference type="Gene3D" id="1.10.287.160">
    <property type="entry name" value="HR1 repeat"/>
    <property type="match status" value="2"/>
</dbReference>
<keyword evidence="6" id="KW-1185">Reference proteome</keyword>
<keyword evidence="5" id="KW-0808">Transferase</keyword>
<reference evidence="5" key="1">
    <citation type="submission" date="2022-03" db="EMBL/GenBank/DDBJ databases">
        <authorList>
            <person name="Alioto T."/>
            <person name="Alioto T."/>
            <person name="Gomez Garrido J."/>
        </authorList>
    </citation>
    <scope>NUCLEOTIDE SEQUENCE</scope>
</reference>
<evidence type="ECO:0000313" key="6">
    <source>
        <dbReference type="Proteomes" id="UP001295444"/>
    </source>
</evidence>
<dbReference type="SUPFAM" id="SSF46585">
    <property type="entry name" value="HR1 repeat"/>
    <property type="match status" value="2"/>
</dbReference>
<organism evidence="5 6">
    <name type="scientific">Pelobates cultripes</name>
    <name type="common">Western spadefoot toad</name>
    <dbReference type="NCBI Taxonomy" id="61616"/>
    <lineage>
        <taxon>Eukaryota</taxon>
        <taxon>Metazoa</taxon>
        <taxon>Chordata</taxon>
        <taxon>Craniata</taxon>
        <taxon>Vertebrata</taxon>
        <taxon>Euteleostomi</taxon>
        <taxon>Amphibia</taxon>
        <taxon>Batrachia</taxon>
        <taxon>Anura</taxon>
        <taxon>Pelobatoidea</taxon>
        <taxon>Pelobatidae</taxon>
        <taxon>Pelobates</taxon>
    </lineage>
</organism>
<keyword evidence="5" id="KW-0418">Kinase</keyword>
<dbReference type="InterPro" id="IPR036274">
    <property type="entry name" value="HR1_rpt_sf"/>
</dbReference>
<feature type="coiled-coil region" evidence="2">
    <location>
        <begin position="53"/>
        <end position="80"/>
    </location>
</feature>
<feature type="non-terminal residue" evidence="5">
    <location>
        <position position="1"/>
    </location>
</feature>
<proteinExistence type="predicted"/>
<dbReference type="EMBL" id="OW240923">
    <property type="protein sequence ID" value="CAH2324745.1"/>
    <property type="molecule type" value="Genomic_DNA"/>
</dbReference>
<dbReference type="AlphaFoldDB" id="A0AAD1TDN7"/>
<protein>
    <submittedName>
        <fullName evidence="5">Serine threonine- kinase N2 isoform X1</fullName>
    </submittedName>
</protein>
<accession>A0AAD1TDN7</accession>
<dbReference type="GO" id="GO:0016301">
    <property type="term" value="F:kinase activity"/>
    <property type="evidence" value="ECO:0007669"/>
    <property type="project" value="UniProtKB-KW"/>
</dbReference>
<feature type="domain" description="REM-1" evidence="4">
    <location>
        <begin position="220"/>
        <end position="264"/>
    </location>
</feature>
<dbReference type="SMART" id="SM00742">
    <property type="entry name" value="Hr1"/>
    <property type="match status" value="1"/>
</dbReference>
<evidence type="ECO:0000313" key="5">
    <source>
        <dbReference type="EMBL" id="CAH2324745.1"/>
    </source>
</evidence>
<feature type="compositionally biased region" description="Polar residues" evidence="3">
    <location>
        <begin position="188"/>
        <end position="199"/>
    </location>
</feature>